<dbReference type="PANTHER" id="PTHR22789:SF0">
    <property type="entry name" value="3-OXO-TETRONATE 4-PHOSPHATE DECARBOXYLASE-RELATED"/>
    <property type="match status" value="1"/>
</dbReference>
<organism evidence="4 5">
    <name type="scientific">Arcanobacterium bovis</name>
    <dbReference type="NCBI Taxonomy" id="2529275"/>
    <lineage>
        <taxon>Bacteria</taxon>
        <taxon>Bacillati</taxon>
        <taxon>Actinomycetota</taxon>
        <taxon>Actinomycetes</taxon>
        <taxon>Actinomycetales</taxon>
        <taxon>Actinomycetaceae</taxon>
        <taxon>Arcanobacterium</taxon>
    </lineage>
</organism>
<comment type="caution">
    <text evidence="4">The sequence shown here is derived from an EMBL/GenBank/DDBJ whole genome shotgun (WGS) entry which is preliminary data.</text>
</comment>
<sequence length="330" mass="36691">MSYDIQNNIIATSQKLLEKRLVARTWGNLSQRIDGGTFYCTPSGRNYTDLVPEEMIKVRLDGSYDGDLKPTTERSLHALIYSERPDAQFIIHTHQPYASAMSLGNKPYPLPADLAQKIGSDSLPIANYGLPGQKKLHNAIMEVLRNTGAHAILMKAHGMIVFGRSADEALQLALDVEEFCRAEFAKRTSLVPDETLVPKMWKRNDSGIPAEAAHIFAKRDDVEVIYADEDPVALNFKDKLVPYLDDFAQLVGLRMTDTPFANAVFGAGTVYYLGKDASDAEAVRMVVHKNALAATMARSFAAKPIAFFDRILMNAVYRLKYSKLKDKKSA</sequence>
<dbReference type="Proteomes" id="UP000293036">
    <property type="component" value="Unassembled WGS sequence"/>
</dbReference>
<dbReference type="GO" id="GO:0019323">
    <property type="term" value="P:pentose catabolic process"/>
    <property type="evidence" value="ECO:0007669"/>
    <property type="project" value="TreeGrafter"/>
</dbReference>
<dbReference type="Gene3D" id="3.40.225.10">
    <property type="entry name" value="Class II aldolase/adducin N-terminal domain"/>
    <property type="match status" value="1"/>
</dbReference>
<keyword evidence="1" id="KW-0479">Metal-binding</keyword>
<reference evidence="4 5" key="1">
    <citation type="submission" date="2019-02" db="EMBL/GenBank/DDBJ databases">
        <title>Arcanobacterium bovis sp. nov., isolated from the milk of a cow with mastitis.</title>
        <authorList>
            <person name="Sammra O."/>
            <person name="Foster G."/>
            <person name="Hassan A."/>
            <person name="Alssahen M."/>
            <person name="Laemmler C."/>
            <person name="Borowiak M."/>
            <person name="Malorny B."/>
            <person name="Abdulmawjood A."/>
        </authorList>
    </citation>
    <scope>NUCLEOTIDE SEQUENCE [LARGE SCALE GENOMIC DNA]</scope>
    <source>
        <strain evidence="4 5">C605018/01/1</strain>
    </source>
</reference>
<dbReference type="GO" id="GO:0005829">
    <property type="term" value="C:cytosol"/>
    <property type="evidence" value="ECO:0007669"/>
    <property type="project" value="TreeGrafter"/>
</dbReference>
<keyword evidence="5" id="KW-1185">Reference proteome</keyword>
<evidence type="ECO:0000259" key="3">
    <source>
        <dbReference type="SMART" id="SM01007"/>
    </source>
</evidence>
<dbReference type="OrthoDB" id="9786287at2"/>
<dbReference type="SMART" id="SM01007">
    <property type="entry name" value="Aldolase_II"/>
    <property type="match status" value="1"/>
</dbReference>
<dbReference type="SUPFAM" id="SSF53639">
    <property type="entry name" value="AraD/HMP-PK domain-like"/>
    <property type="match status" value="1"/>
</dbReference>
<name>A0A4Q9V0P6_9ACTO</name>
<evidence type="ECO:0000313" key="5">
    <source>
        <dbReference type="Proteomes" id="UP000293036"/>
    </source>
</evidence>
<dbReference type="Pfam" id="PF00596">
    <property type="entry name" value="Aldolase_II"/>
    <property type="match status" value="1"/>
</dbReference>
<dbReference type="EMBL" id="SJDT01000005">
    <property type="protein sequence ID" value="TBW21055.1"/>
    <property type="molecule type" value="Genomic_DNA"/>
</dbReference>
<dbReference type="AlphaFoldDB" id="A0A4Q9V0P6"/>
<dbReference type="InterPro" id="IPR036409">
    <property type="entry name" value="Aldolase_II/adducin_N_sf"/>
</dbReference>
<dbReference type="RefSeq" id="WP_131281721.1">
    <property type="nucleotide sequence ID" value="NZ_JBHSLR010000002.1"/>
</dbReference>
<feature type="domain" description="Class II aldolase/adducin N-terminal" evidence="3">
    <location>
        <begin position="7"/>
        <end position="184"/>
    </location>
</feature>
<accession>A0A4Q9V0P6</accession>
<gene>
    <name evidence="4" type="ORF">EZJ44_07055</name>
</gene>
<keyword evidence="2" id="KW-0456">Lyase</keyword>
<protein>
    <submittedName>
        <fullName evidence="4">Class II aldolase/adducin family protein</fullName>
    </submittedName>
</protein>
<dbReference type="InterPro" id="IPR001303">
    <property type="entry name" value="Aldolase_II/adducin_N"/>
</dbReference>
<dbReference type="GO" id="GO:0016832">
    <property type="term" value="F:aldehyde-lyase activity"/>
    <property type="evidence" value="ECO:0007669"/>
    <property type="project" value="TreeGrafter"/>
</dbReference>
<evidence type="ECO:0000256" key="1">
    <source>
        <dbReference type="ARBA" id="ARBA00022723"/>
    </source>
</evidence>
<evidence type="ECO:0000256" key="2">
    <source>
        <dbReference type="ARBA" id="ARBA00023239"/>
    </source>
</evidence>
<dbReference type="InterPro" id="IPR050197">
    <property type="entry name" value="Aldolase_class_II_sugar_metab"/>
</dbReference>
<dbReference type="GO" id="GO:0046872">
    <property type="term" value="F:metal ion binding"/>
    <property type="evidence" value="ECO:0007669"/>
    <property type="project" value="UniProtKB-KW"/>
</dbReference>
<proteinExistence type="predicted"/>
<evidence type="ECO:0000313" key="4">
    <source>
        <dbReference type="EMBL" id="TBW21055.1"/>
    </source>
</evidence>
<dbReference type="PANTHER" id="PTHR22789">
    <property type="entry name" value="FUCULOSE PHOSPHATE ALDOLASE"/>
    <property type="match status" value="1"/>
</dbReference>